<feature type="transmembrane region" description="Helical" evidence="1">
    <location>
        <begin position="388"/>
        <end position="407"/>
    </location>
</feature>
<keyword evidence="3" id="KW-1185">Reference proteome</keyword>
<sequence length="427" mass="46382">MQQRTFRFLLAVSIILVAMGFIVQPFDSITTGFLNILTSRDILVTDYFAVGGVGATLVNVGLVSIISVFLIRFSKGSFSGPALASVFLMIGFAFFGKNVLNIVPILCGTFLYSFVFKEPYKDIVHIALLATCFAPVFDEVYYLVDKSVALNFTVAFLVSMSFGFITKPVSRMVYKAHDGFNLYNVGFAAGIIGIIYVSLMKTSGYTPTTHNILYNDASDQVAIFLSILFTSFFIVSFILDKNVLSSYKLLLKETGHKDNDFVEKFGFAAVLLNMSLNGFIALFYILFIAGGTLNGPVIGSLMTVVGFSGLGKHPKNTIPLYIGVILGSISKTYSINDTSILLIALFGTALAPIAGTFGFIAGIIVAYLNSSVVLNTAAMHGNINLYNSGFSCGIVAAVTVPVFRMVSHKNEEIRNQRRLNAQEDSIL</sequence>
<dbReference type="Pfam" id="PF07613">
    <property type="entry name" value="DUF1576"/>
    <property type="match status" value="2"/>
</dbReference>
<reference evidence="2 3" key="1">
    <citation type="submission" date="2015-10" db="EMBL/GenBank/DDBJ databases">
        <title>Erysipelothrix larvae sp. LV19 isolated from the larval gut of the rhinoceros beetle, Trypoxylus dichotomus.</title>
        <authorList>
            <person name="Lim S."/>
            <person name="Kim B.-C."/>
        </authorList>
    </citation>
    <scope>NUCLEOTIDE SEQUENCE [LARGE SCALE GENOMIC DNA]</scope>
    <source>
        <strain evidence="2 3">LV19</strain>
    </source>
</reference>
<feature type="transmembrane region" description="Helical" evidence="1">
    <location>
        <begin position="7"/>
        <end position="27"/>
    </location>
</feature>
<evidence type="ECO:0000256" key="1">
    <source>
        <dbReference type="SAM" id="Phobius"/>
    </source>
</evidence>
<name>A0A0X8GY19_9FIRM</name>
<dbReference type="OrthoDB" id="9776502at2"/>
<protein>
    <recommendedName>
        <fullName evidence="4">DUF1576 domain-containing protein</fullName>
    </recommendedName>
</protein>
<feature type="transmembrane region" description="Helical" evidence="1">
    <location>
        <begin position="78"/>
        <end position="95"/>
    </location>
</feature>
<feature type="transmembrane region" description="Helical" evidence="1">
    <location>
        <begin position="123"/>
        <end position="144"/>
    </location>
</feature>
<proteinExistence type="predicted"/>
<feature type="transmembrane region" description="Helical" evidence="1">
    <location>
        <begin position="101"/>
        <end position="116"/>
    </location>
</feature>
<dbReference type="KEGG" id="erl:AOC36_00510"/>
<evidence type="ECO:0000313" key="3">
    <source>
        <dbReference type="Proteomes" id="UP000063781"/>
    </source>
</evidence>
<organism evidence="2 3">
    <name type="scientific">Erysipelothrix larvae</name>
    <dbReference type="NCBI Taxonomy" id="1514105"/>
    <lineage>
        <taxon>Bacteria</taxon>
        <taxon>Bacillati</taxon>
        <taxon>Bacillota</taxon>
        <taxon>Erysipelotrichia</taxon>
        <taxon>Erysipelotrichales</taxon>
        <taxon>Erysipelotrichaceae</taxon>
        <taxon>Erysipelothrix</taxon>
    </lineage>
</organism>
<feature type="transmembrane region" description="Helical" evidence="1">
    <location>
        <begin position="340"/>
        <end position="368"/>
    </location>
</feature>
<dbReference type="InterPro" id="IPR011470">
    <property type="entry name" value="DUF1576"/>
</dbReference>
<dbReference type="AlphaFoldDB" id="A0A0X8GY19"/>
<evidence type="ECO:0000313" key="2">
    <source>
        <dbReference type="EMBL" id="AMC92527.1"/>
    </source>
</evidence>
<keyword evidence="1" id="KW-0812">Transmembrane</keyword>
<accession>A0A0X8GY19</accession>
<evidence type="ECO:0008006" key="4">
    <source>
        <dbReference type="Google" id="ProtNLM"/>
    </source>
</evidence>
<dbReference type="RefSeq" id="WP_067629869.1">
    <property type="nucleotide sequence ID" value="NZ_CP013213.1"/>
</dbReference>
<feature type="transmembrane region" description="Helical" evidence="1">
    <location>
        <begin position="47"/>
        <end position="71"/>
    </location>
</feature>
<keyword evidence="1" id="KW-0472">Membrane</keyword>
<feature type="transmembrane region" description="Helical" evidence="1">
    <location>
        <begin position="220"/>
        <end position="244"/>
    </location>
</feature>
<keyword evidence="1" id="KW-1133">Transmembrane helix</keyword>
<feature type="transmembrane region" description="Helical" evidence="1">
    <location>
        <begin position="150"/>
        <end position="170"/>
    </location>
</feature>
<feature type="transmembrane region" description="Helical" evidence="1">
    <location>
        <begin position="182"/>
        <end position="200"/>
    </location>
</feature>
<dbReference type="Proteomes" id="UP000063781">
    <property type="component" value="Chromosome"/>
</dbReference>
<gene>
    <name evidence="2" type="ORF">AOC36_00510</name>
</gene>
<dbReference type="EMBL" id="CP013213">
    <property type="protein sequence ID" value="AMC92527.1"/>
    <property type="molecule type" value="Genomic_DNA"/>
</dbReference>